<evidence type="ECO:0000256" key="5">
    <source>
        <dbReference type="ARBA" id="ARBA00022840"/>
    </source>
</evidence>
<dbReference type="Pfam" id="PF03133">
    <property type="entry name" value="TTL"/>
    <property type="match status" value="1"/>
</dbReference>
<evidence type="ECO:0000256" key="3">
    <source>
        <dbReference type="ARBA" id="ARBA00022598"/>
    </source>
</evidence>
<feature type="non-terminal residue" evidence="11">
    <location>
        <position position="1"/>
    </location>
</feature>
<dbReference type="GO" id="GO:0005930">
    <property type="term" value="C:axoneme"/>
    <property type="evidence" value="ECO:0007669"/>
    <property type="project" value="TreeGrafter"/>
</dbReference>
<proteinExistence type="predicted"/>
<name>A0A9D4H3W0_DREPO</name>
<evidence type="ECO:0000256" key="7">
    <source>
        <dbReference type="PROSITE-ProRule" id="PRU00409"/>
    </source>
</evidence>
<evidence type="ECO:0000256" key="9">
    <source>
        <dbReference type="SAM" id="MobiDB-lite"/>
    </source>
</evidence>
<gene>
    <name evidence="11" type="ORF">DPMN_130005</name>
</gene>
<keyword evidence="3" id="KW-0436">Ligase</keyword>
<reference evidence="11" key="1">
    <citation type="journal article" date="2019" name="bioRxiv">
        <title>The Genome of the Zebra Mussel, Dreissena polymorpha: A Resource for Invasive Species Research.</title>
        <authorList>
            <person name="McCartney M.A."/>
            <person name="Auch B."/>
            <person name="Kono T."/>
            <person name="Mallez S."/>
            <person name="Zhang Y."/>
            <person name="Obille A."/>
            <person name="Becker A."/>
            <person name="Abrahante J.E."/>
            <person name="Garbe J."/>
            <person name="Badalamenti J.P."/>
            <person name="Herman A."/>
            <person name="Mangelson H."/>
            <person name="Liachko I."/>
            <person name="Sullivan S."/>
            <person name="Sone E.D."/>
            <person name="Koren S."/>
            <person name="Silverstein K.A.T."/>
            <person name="Beckman K.B."/>
            <person name="Gohl D.M."/>
        </authorList>
    </citation>
    <scope>NUCLEOTIDE SEQUENCE</scope>
    <source>
        <strain evidence="11">Duluth1</strain>
        <tissue evidence="11">Whole animal</tissue>
    </source>
</reference>
<dbReference type="GO" id="GO:0046872">
    <property type="term" value="F:metal ion binding"/>
    <property type="evidence" value="ECO:0007669"/>
    <property type="project" value="InterPro"/>
</dbReference>
<feature type="region of interest" description="Disordered" evidence="9">
    <location>
        <begin position="77"/>
        <end position="128"/>
    </location>
</feature>
<evidence type="ECO:0000256" key="8">
    <source>
        <dbReference type="SAM" id="Coils"/>
    </source>
</evidence>
<feature type="region of interest" description="Disordered" evidence="9">
    <location>
        <begin position="726"/>
        <end position="845"/>
    </location>
</feature>
<keyword evidence="12" id="KW-1185">Reference proteome</keyword>
<keyword evidence="5 7" id="KW-0067">ATP-binding</keyword>
<keyword evidence="8" id="KW-0175">Coiled coil</keyword>
<feature type="compositionally biased region" description="Polar residues" evidence="9">
    <location>
        <begin position="746"/>
        <end position="755"/>
    </location>
</feature>
<dbReference type="EMBL" id="JAIWYP010000005">
    <property type="protein sequence ID" value="KAH3828055.1"/>
    <property type="molecule type" value="Genomic_DNA"/>
</dbReference>
<feature type="compositionally biased region" description="Polar residues" evidence="9">
    <location>
        <begin position="1"/>
        <end position="14"/>
    </location>
</feature>
<dbReference type="GO" id="GO:0003341">
    <property type="term" value="P:cilium movement"/>
    <property type="evidence" value="ECO:0007669"/>
    <property type="project" value="TreeGrafter"/>
</dbReference>
<organism evidence="11 12">
    <name type="scientific">Dreissena polymorpha</name>
    <name type="common">Zebra mussel</name>
    <name type="synonym">Mytilus polymorpha</name>
    <dbReference type="NCBI Taxonomy" id="45954"/>
    <lineage>
        <taxon>Eukaryota</taxon>
        <taxon>Metazoa</taxon>
        <taxon>Spiralia</taxon>
        <taxon>Lophotrochozoa</taxon>
        <taxon>Mollusca</taxon>
        <taxon>Bivalvia</taxon>
        <taxon>Autobranchia</taxon>
        <taxon>Heteroconchia</taxon>
        <taxon>Euheterodonta</taxon>
        <taxon>Imparidentia</taxon>
        <taxon>Neoheterodontei</taxon>
        <taxon>Myida</taxon>
        <taxon>Dreissenoidea</taxon>
        <taxon>Dreissenidae</taxon>
        <taxon>Dreissena</taxon>
    </lineage>
</organism>
<comment type="subcellular location">
    <subcellularLocation>
        <location evidence="1">Cytoplasm</location>
        <location evidence="1">Cytoskeleton</location>
    </subcellularLocation>
</comment>
<dbReference type="InterPro" id="IPR004344">
    <property type="entry name" value="TTL/TTLL_fam"/>
</dbReference>
<evidence type="ECO:0000256" key="4">
    <source>
        <dbReference type="ARBA" id="ARBA00022741"/>
    </source>
</evidence>
<protein>
    <recommendedName>
        <fullName evidence="10">ATP-grasp domain-containing protein</fullName>
    </recommendedName>
</protein>
<dbReference type="PROSITE" id="PS50975">
    <property type="entry name" value="ATP_GRASP"/>
    <property type="match status" value="1"/>
</dbReference>
<evidence type="ECO:0000256" key="2">
    <source>
        <dbReference type="ARBA" id="ARBA00022490"/>
    </source>
</evidence>
<dbReference type="PANTHER" id="PTHR45870">
    <property type="entry name" value="TUBULIN MONOGLYCYLASE TTLL3"/>
    <property type="match status" value="1"/>
</dbReference>
<comment type="caution">
    <text evidence="11">The sequence shown here is derived from an EMBL/GenBank/DDBJ whole genome shotgun (WGS) entry which is preliminary data.</text>
</comment>
<dbReference type="Gene3D" id="3.30.470.20">
    <property type="entry name" value="ATP-grasp fold, B domain"/>
    <property type="match status" value="1"/>
</dbReference>
<dbReference type="InterPro" id="IPR051437">
    <property type="entry name" value="TTLL_monoglycylase"/>
</dbReference>
<dbReference type="PROSITE" id="PS51221">
    <property type="entry name" value="TTL"/>
    <property type="match status" value="1"/>
</dbReference>
<dbReference type="PANTHER" id="PTHR45870:SF2">
    <property type="entry name" value="TUBULIN MONOGLYCYLASE TTLL3"/>
    <property type="match status" value="1"/>
</dbReference>
<feature type="coiled-coil region" evidence="8">
    <location>
        <begin position="283"/>
        <end position="315"/>
    </location>
</feature>
<feature type="compositionally biased region" description="Basic and acidic residues" evidence="9">
    <location>
        <begin position="736"/>
        <end position="745"/>
    </location>
</feature>
<dbReference type="GO" id="GO:0060271">
    <property type="term" value="P:cilium assembly"/>
    <property type="evidence" value="ECO:0007669"/>
    <property type="project" value="TreeGrafter"/>
</dbReference>
<dbReference type="SUPFAM" id="SSF56059">
    <property type="entry name" value="Glutathione synthetase ATP-binding domain-like"/>
    <property type="match status" value="1"/>
</dbReference>
<evidence type="ECO:0000256" key="1">
    <source>
        <dbReference type="ARBA" id="ARBA00004245"/>
    </source>
</evidence>
<feature type="compositionally biased region" description="Basic and acidic residues" evidence="9">
    <location>
        <begin position="817"/>
        <end position="836"/>
    </location>
</feature>
<evidence type="ECO:0000313" key="12">
    <source>
        <dbReference type="Proteomes" id="UP000828390"/>
    </source>
</evidence>
<feature type="compositionally biased region" description="Basic residues" evidence="9">
    <location>
        <begin position="774"/>
        <end position="784"/>
    </location>
</feature>
<dbReference type="GO" id="GO:0005524">
    <property type="term" value="F:ATP binding"/>
    <property type="evidence" value="ECO:0007669"/>
    <property type="project" value="UniProtKB-UniRule"/>
</dbReference>
<reference evidence="11" key="2">
    <citation type="submission" date="2020-11" db="EMBL/GenBank/DDBJ databases">
        <authorList>
            <person name="McCartney M.A."/>
            <person name="Auch B."/>
            <person name="Kono T."/>
            <person name="Mallez S."/>
            <person name="Becker A."/>
            <person name="Gohl D.M."/>
            <person name="Silverstein K.A.T."/>
            <person name="Koren S."/>
            <person name="Bechman K.B."/>
            <person name="Herman A."/>
            <person name="Abrahante J.E."/>
            <person name="Garbe J."/>
        </authorList>
    </citation>
    <scope>NUCLEOTIDE SEQUENCE</scope>
    <source>
        <strain evidence="11">Duluth1</strain>
        <tissue evidence="11">Whole animal</tissue>
    </source>
</reference>
<dbReference type="GO" id="GO:0015630">
    <property type="term" value="C:microtubule cytoskeleton"/>
    <property type="evidence" value="ECO:0007669"/>
    <property type="project" value="TreeGrafter"/>
</dbReference>
<keyword evidence="4 7" id="KW-0547">Nucleotide-binding</keyword>
<feature type="region of interest" description="Disordered" evidence="9">
    <location>
        <begin position="1"/>
        <end position="29"/>
    </location>
</feature>
<feature type="compositionally biased region" description="Acidic residues" evidence="9">
    <location>
        <begin position="94"/>
        <end position="118"/>
    </location>
</feature>
<keyword evidence="6" id="KW-0206">Cytoskeleton</keyword>
<dbReference type="FunFam" id="3.30.470.20:FF:000032">
    <property type="entry name" value="tubulin monoglycylase TTLL3 isoform X2"/>
    <property type="match status" value="1"/>
</dbReference>
<sequence length="969" mass="110849">DIENGTSLSRSKTMPSLGRPKLSRKITSINTSTDRLAKAKDVAEKAIRNKKVFTIQGGYSAIRHSLRKRGWVEKFYRIPGPQKSTKKGHKKGGDDDDEDGDDDGDDDDDDDDDTDSDNDQPSVPPWEEEEGIYGIMSRIVRNVNPTFIWVLKRDVIDYRFLTKEQMVNHYCKAGSFTTKVGLCVNMRQVPWFDESDPDEFYPRCYRLSHEEEKAAFIDDYRLTTCVNILKIVISMYMEGGECNSEGVREKKQEQPEIDPEVYACTNPECTRSRPNEPSENLCVHALQKKKEEEEKQREKELIASEEDQILDEQEEVECDENGVIRSLDSSRKQKANKKKRMVVPQQCLDRALIQCEKYLIFRNHDDIDQSVERDSLTPAQWDELITWYYQLVHEGGLISNVPSNILGQIENVLNRIKAVWPQYELDGVKNVWIVKPGAKSRGRGITCYDKLEDMLKLVSSQVIRKDNKYVVQKYMERPLLIHNCKFDIRQWFLVTDWNPLTIYFYMDSYLRFCSQQFTLESYDESIHLSNNAIQKHYKNGVRSKELPQENMWTHETFKEFTKKQGAGNVWDALIYPGMKKAIICSLLSTQDLVEYRKASFELYGADFMLTEDYKPWLIEINSSPSMESSTAVTSLLCANVLEDTLKVVLDRKWDKNCDIGRFELAYKQPLVTVPPYIGISLCAEGNVVKKPSWMNVRRQSENNEALFSPRKEKQVIFNDKLLGNRIDTGSKGVKRPKSENGHEDTSSYTKATTSAPLKKSTSRDNNQDSPGNLRPKKAATHKSPKIVENLQPTNSASNNSVTNEKSYSENGSMYSRAHSEQSKQDIDNQDDRKSERTAIVSSPPSPILAPKMAMFGSGTVPNASYISSLAQRKIVSKTSVSMNYTIPSQDNKERPQLTVSNVETTDLRTLRAQAKGRRRRKKQRIVRSVPVFPTGVTDPVKLQFSKGVTTNSSPYMMVQKLPVIKVCTR</sequence>
<accession>A0A9D4H3W0</accession>
<dbReference type="GO" id="GO:0070736">
    <property type="term" value="F:protein-glycine ligase activity, initiating"/>
    <property type="evidence" value="ECO:0007669"/>
    <property type="project" value="TreeGrafter"/>
</dbReference>
<evidence type="ECO:0000256" key="6">
    <source>
        <dbReference type="ARBA" id="ARBA00023212"/>
    </source>
</evidence>
<dbReference type="AlphaFoldDB" id="A0A9D4H3W0"/>
<evidence type="ECO:0000313" key="11">
    <source>
        <dbReference type="EMBL" id="KAH3828055.1"/>
    </source>
</evidence>
<feature type="compositionally biased region" description="Polar residues" evidence="9">
    <location>
        <begin position="790"/>
        <end position="813"/>
    </location>
</feature>
<keyword evidence="2" id="KW-0963">Cytoplasm</keyword>
<dbReference type="Proteomes" id="UP000828390">
    <property type="component" value="Unassembled WGS sequence"/>
</dbReference>
<evidence type="ECO:0000259" key="10">
    <source>
        <dbReference type="PROSITE" id="PS50975"/>
    </source>
</evidence>
<dbReference type="InterPro" id="IPR011761">
    <property type="entry name" value="ATP-grasp"/>
</dbReference>
<feature type="domain" description="ATP-grasp" evidence="10">
    <location>
        <begin position="605"/>
        <end position="649"/>
    </location>
</feature>